<comment type="caution">
    <text evidence="3">The sequence shown here is derived from an EMBL/GenBank/DDBJ whole genome shotgun (WGS) entry which is preliminary data.</text>
</comment>
<dbReference type="InterPro" id="IPR011042">
    <property type="entry name" value="6-blade_b-propeller_TolB-like"/>
</dbReference>
<organism evidence="3 4">
    <name type="scientific">Rhizorhapis suberifaciens</name>
    <name type="common">corky root of lettuce</name>
    <dbReference type="NCBI Taxonomy" id="13656"/>
    <lineage>
        <taxon>Bacteria</taxon>
        <taxon>Pseudomonadati</taxon>
        <taxon>Pseudomonadota</taxon>
        <taxon>Alphaproteobacteria</taxon>
        <taxon>Sphingomonadales</taxon>
        <taxon>Sphingomonadaceae</taxon>
        <taxon>Rhizorhapis</taxon>
    </lineage>
</organism>
<sequence length="375" mass="40686">MTKYVFILMLTLAAPSCSNGATRGEESSGARPFTTQEVGNFDEPWAMTFLPDGRLLVTEKKGRLEIFTPSTGSSTDVQGAPKVVYAGQGGFGDVVLGPDFSTSGLIYLSWVEAGPNSTSGAVVGRARLVEVNGAARLENLHIIWKQTPKVQGEGHFSQRIVFSPDGQYMFIGSGERQQFDPAQDMKANLGKIVRLHPDGSVPPDNPFASRGGVAAQIWSLGHRNILGLAFDAEGRLWEQEMGPRGGDEVNLIKKGTNYGYPIVSNGDHYSGEQIPDHSTRPEFEKPKLWWNPSISPAGLMIYSGKLFPEWTGSLFMGALSGAALVRVALDGEGARKADHWDMGKRIREVEQGPDGSIWLLQDGSGGRLLKLSPRR</sequence>
<dbReference type="InterPro" id="IPR012938">
    <property type="entry name" value="Glc/Sorbosone_DH"/>
</dbReference>
<dbReference type="AlphaFoldDB" id="A0A840HQZ6"/>
<proteinExistence type="predicted"/>
<dbReference type="Proteomes" id="UP000575068">
    <property type="component" value="Unassembled WGS sequence"/>
</dbReference>
<protein>
    <submittedName>
        <fullName evidence="3">Glucose/arabinose dehydrogenase</fullName>
    </submittedName>
</protein>
<accession>A0A840HQZ6</accession>
<keyword evidence="1" id="KW-0732">Signal</keyword>
<gene>
    <name evidence="3" type="ORF">HNQ99_000411</name>
</gene>
<name>A0A840HQZ6_9SPHN</name>
<evidence type="ECO:0000259" key="2">
    <source>
        <dbReference type="Pfam" id="PF07995"/>
    </source>
</evidence>
<dbReference type="SUPFAM" id="SSF50952">
    <property type="entry name" value="Soluble quinoprotein glucose dehydrogenase"/>
    <property type="match status" value="1"/>
</dbReference>
<evidence type="ECO:0000256" key="1">
    <source>
        <dbReference type="SAM" id="SignalP"/>
    </source>
</evidence>
<feature type="domain" description="Glucose/Sorbosone dehydrogenase" evidence="2">
    <location>
        <begin position="41"/>
        <end position="370"/>
    </location>
</feature>
<dbReference type="PANTHER" id="PTHR19328">
    <property type="entry name" value="HEDGEHOG-INTERACTING PROTEIN"/>
    <property type="match status" value="1"/>
</dbReference>
<feature type="signal peptide" evidence="1">
    <location>
        <begin position="1"/>
        <end position="20"/>
    </location>
</feature>
<dbReference type="Pfam" id="PF07995">
    <property type="entry name" value="GSDH"/>
    <property type="match status" value="1"/>
</dbReference>
<dbReference type="RefSeq" id="WP_184473962.1">
    <property type="nucleotide sequence ID" value="NZ_JACHOV010000001.1"/>
</dbReference>
<keyword evidence="4" id="KW-1185">Reference proteome</keyword>
<dbReference type="EMBL" id="JACHOV010000001">
    <property type="protein sequence ID" value="MBB4640131.1"/>
    <property type="molecule type" value="Genomic_DNA"/>
</dbReference>
<dbReference type="Gene3D" id="2.120.10.30">
    <property type="entry name" value="TolB, C-terminal domain"/>
    <property type="match status" value="1"/>
</dbReference>
<dbReference type="PANTHER" id="PTHR19328:SF75">
    <property type="entry name" value="ALDOSE SUGAR DEHYDROGENASE YLII"/>
    <property type="match status" value="1"/>
</dbReference>
<reference evidence="3 4" key="1">
    <citation type="submission" date="2020-08" db="EMBL/GenBank/DDBJ databases">
        <title>Genomic Encyclopedia of Type Strains, Phase IV (KMG-IV): sequencing the most valuable type-strain genomes for metagenomic binning, comparative biology and taxonomic classification.</title>
        <authorList>
            <person name="Goeker M."/>
        </authorList>
    </citation>
    <scope>NUCLEOTIDE SEQUENCE [LARGE SCALE GENOMIC DNA]</scope>
    <source>
        <strain evidence="3 4">DSM 7465</strain>
    </source>
</reference>
<evidence type="ECO:0000313" key="3">
    <source>
        <dbReference type="EMBL" id="MBB4640131.1"/>
    </source>
</evidence>
<feature type="chain" id="PRO_5032833578" evidence="1">
    <location>
        <begin position="21"/>
        <end position="375"/>
    </location>
</feature>
<evidence type="ECO:0000313" key="4">
    <source>
        <dbReference type="Proteomes" id="UP000575068"/>
    </source>
</evidence>
<dbReference type="InterPro" id="IPR011041">
    <property type="entry name" value="Quinoprot_gluc/sorb_DH_b-prop"/>
</dbReference>